<evidence type="ECO:0000256" key="15">
    <source>
        <dbReference type="PROSITE-ProRule" id="PRU00560"/>
    </source>
</evidence>
<dbReference type="SUPFAM" id="SSF52540">
    <property type="entry name" value="P-loop containing nucleoside triphosphate hydrolases"/>
    <property type="match status" value="1"/>
</dbReference>
<dbReference type="Proteomes" id="UP001209083">
    <property type="component" value="Chromosome"/>
</dbReference>
<dbReference type="PROSITE" id="PS51198">
    <property type="entry name" value="UVRD_HELICASE_ATP_BIND"/>
    <property type="match status" value="1"/>
</dbReference>
<organism evidence="19 20">
    <name type="scientific">Saxibacter everestensis</name>
    <dbReference type="NCBI Taxonomy" id="2909229"/>
    <lineage>
        <taxon>Bacteria</taxon>
        <taxon>Bacillati</taxon>
        <taxon>Actinomycetota</taxon>
        <taxon>Actinomycetes</taxon>
        <taxon>Micrococcales</taxon>
        <taxon>Brevibacteriaceae</taxon>
        <taxon>Saxibacter</taxon>
    </lineage>
</organism>
<dbReference type="Gene3D" id="1.10.10.160">
    <property type="match status" value="1"/>
</dbReference>
<evidence type="ECO:0000256" key="4">
    <source>
        <dbReference type="ARBA" id="ARBA00022763"/>
    </source>
</evidence>
<feature type="domain" description="UvrD-like helicase ATP-binding" evidence="17">
    <location>
        <begin position="32"/>
        <end position="340"/>
    </location>
</feature>
<comment type="catalytic activity">
    <reaction evidence="14">
        <text>ATP + H2O = ADP + phosphate + H(+)</text>
        <dbReference type="Rhea" id="RHEA:13065"/>
        <dbReference type="ChEBI" id="CHEBI:15377"/>
        <dbReference type="ChEBI" id="CHEBI:15378"/>
        <dbReference type="ChEBI" id="CHEBI:30616"/>
        <dbReference type="ChEBI" id="CHEBI:43474"/>
        <dbReference type="ChEBI" id="CHEBI:456216"/>
        <dbReference type="EC" id="5.6.2.4"/>
    </reaction>
</comment>
<keyword evidence="3 15" id="KW-0547">Nucleotide-binding</keyword>
<feature type="binding site" evidence="15">
    <location>
        <begin position="53"/>
        <end position="60"/>
    </location>
    <ligand>
        <name>ATP</name>
        <dbReference type="ChEBI" id="CHEBI:30616"/>
    </ligand>
</feature>
<dbReference type="InterPro" id="IPR038726">
    <property type="entry name" value="PDDEXK_AddAB-type"/>
</dbReference>
<comment type="similarity">
    <text evidence="1">Belongs to the helicase family. UvrD subfamily.</text>
</comment>
<dbReference type="Pfam" id="PF13361">
    <property type="entry name" value="UvrD_C"/>
    <property type="match status" value="1"/>
</dbReference>
<evidence type="ECO:0000313" key="19">
    <source>
        <dbReference type="EMBL" id="WGW10530.1"/>
    </source>
</evidence>
<evidence type="ECO:0000256" key="11">
    <source>
        <dbReference type="ARBA" id="ARBA00023235"/>
    </source>
</evidence>
<evidence type="ECO:0000256" key="2">
    <source>
        <dbReference type="ARBA" id="ARBA00022722"/>
    </source>
</evidence>
<keyword evidence="10" id="KW-0234">DNA repair</keyword>
<evidence type="ECO:0000256" key="12">
    <source>
        <dbReference type="ARBA" id="ARBA00034617"/>
    </source>
</evidence>
<evidence type="ECO:0000256" key="9">
    <source>
        <dbReference type="ARBA" id="ARBA00023125"/>
    </source>
</evidence>
<gene>
    <name evidence="19" type="ORF">LWF01_10300</name>
</gene>
<sequence>MHSPVRFRPPARRTASPAHPPTGCAALPENTRDPEQERAIDLLCSDLPVVVLGAPGTGKSSTLVECVAALTRQGVSIDEILTLAPTRDRASVLRQQLSDRLRIASSGPLARTPHSLAFGLVRARAAALGDPAPTFISGPEQDSVLRALLDGHSRGEGREPEWPAGITAEVRATDGFRHELREVLMRAMEWGLSAEDLSRLGHERQRPEWLACADVLEEYEQVAGFQLGGGYDPAAVVATATGLLRQAAGAGLSAGAAVGFANWRVPKYVVVDDIQDLTEAGARLVDALALLGARCSVFGDPDATTEGFRGAEPRLVAAAASGRFGVSSRVVTLRNSWRQPAALRAVTERVSSHIGVAGVASQRRTVQPEAGERTGAAETHLVGSAAAQRLLIAGRLRAAHLDHGVPWDQMAVVARSSSALGPLRRELIATGVPVGDGAPDIPLREEPAVRPMLLAMHLVSRDELELSADQAVELLCSRIGGADGVELRRLRVALRAEERHGGGSRSSDELLAEAVIAPERLLTLGAAVTPAARRVAAMLAAGRKAAAAGPHELLWEMWNATGLAGMWQQAALSRGRDQDAANADLDAMMRLFAAAEKFDTLFPGARSTAFLEHVFRQSVTEDSLAQRAAHEDAVTLTTAAGASGREWDFVVIPDVQEGSWPNLTLRGSLLGAGDIVDAVLDNEKRSGRAQRRETLDDELRTFAVACSRARKQLIVTAVRDEDAAPSAFVSLVAPEDGGDDEAARPLTVVPRALTLRGIAASLRAELEASIEAMQLESAGRGVEPPELALPGWRSPADDGAGLGASAAARALARLARENVPGAHPAQWYGQLPVSSAGKLVADGQPISVSPSRVESFQTCGLRWFLESHGGRGPDSLSQTLGNLVHELAAEFPQADAAQLREQLELRADELTAQAPWIAESQRRRAEAIVSKLGDYQSAHREALVDVEREFSTQIGRASLRGRVDRIERDADGKLVVIDLKTGKSKPAAADLERHPQLGSYQAAVGAGAFPEGNVSGGARLVQLASGVRTAIQEQPPLQSDDDPLWATSMVLDVAEGMAAGAFTARENQYCSVCPVRSSCPVQHESRLP</sequence>
<keyword evidence="7" id="KW-0269">Exonuclease</keyword>
<reference evidence="19 20" key="1">
    <citation type="submission" date="2023-05" db="EMBL/GenBank/DDBJ databases">
        <title>Lithophilousrod everest ZFBP1038 complete genpme.</title>
        <authorList>
            <person name="Tian M."/>
        </authorList>
    </citation>
    <scope>NUCLEOTIDE SEQUENCE [LARGE SCALE GENOMIC DNA]</scope>
    <source>
        <strain evidence="19 20">ZFBP1038</strain>
    </source>
</reference>
<evidence type="ECO:0000313" key="20">
    <source>
        <dbReference type="Proteomes" id="UP001209083"/>
    </source>
</evidence>
<keyword evidence="11" id="KW-0413">Isomerase</keyword>
<keyword evidence="2" id="KW-0540">Nuclease</keyword>
<evidence type="ECO:0000256" key="8">
    <source>
        <dbReference type="ARBA" id="ARBA00022840"/>
    </source>
</evidence>
<evidence type="ECO:0000256" key="5">
    <source>
        <dbReference type="ARBA" id="ARBA00022801"/>
    </source>
</evidence>
<dbReference type="PROSITE" id="PS51217">
    <property type="entry name" value="UVRD_HELICASE_CTER"/>
    <property type="match status" value="1"/>
</dbReference>
<dbReference type="EMBL" id="CP090958">
    <property type="protein sequence ID" value="WGW10530.1"/>
    <property type="molecule type" value="Genomic_DNA"/>
</dbReference>
<dbReference type="GO" id="GO:0016787">
    <property type="term" value="F:hydrolase activity"/>
    <property type="evidence" value="ECO:0007669"/>
    <property type="project" value="UniProtKB-KW"/>
</dbReference>
<evidence type="ECO:0000259" key="18">
    <source>
        <dbReference type="PROSITE" id="PS51217"/>
    </source>
</evidence>
<proteinExistence type="inferred from homology"/>
<keyword evidence="9" id="KW-0238">DNA-binding</keyword>
<keyword evidence="4" id="KW-0227">DNA damage</keyword>
<dbReference type="Gene3D" id="1.10.486.10">
    <property type="entry name" value="PCRA, domain 4"/>
    <property type="match status" value="1"/>
</dbReference>
<keyword evidence="5 15" id="KW-0378">Hydrolase</keyword>
<keyword evidence="8 15" id="KW-0067">ATP-binding</keyword>
<evidence type="ECO:0000256" key="1">
    <source>
        <dbReference type="ARBA" id="ARBA00009922"/>
    </source>
</evidence>
<keyword evidence="20" id="KW-1185">Reference proteome</keyword>
<dbReference type="InterPro" id="IPR011604">
    <property type="entry name" value="PDDEXK-like_dom_sf"/>
</dbReference>
<dbReference type="Gene3D" id="3.40.50.300">
    <property type="entry name" value="P-loop containing nucleotide triphosphate hydrolases"/>
    <property type="match status" value="2"/>
</dbReference>
<dbReference type="InterPro" id="IPR014017">
    <property type="entry name" value="DNA_helicase_UvrD-like_C"/>
</dbReference>
<evidence type="ECO:0000256" key="3">
    <source>
        <dbReference type="ARBA" id="ARBA00022741"/>
    </source>
</evidence>
<protein>
    <recommendedName>
        <fullName evidence="13">DNA 3'-5' helicase</fullName>
        <ecNumber evidence="13">5.6.2.4</ecNumber>
    </recommendedName>
</protein>
<name>A0ABY8QNJ7_9MICO</name>
<dbReference type="Pfam" id="PF12705">
    <property type="entry name" value="PDDEXK_1"/>
    <property type="match status" value="1"/>
</dbReference>
<dbReference type="RefSeq" id="WP_349637311.1">
    <property type="nucleotide sequence ID" value="NZ_CP090958.1"/>
</dbReference>
<comment type="catalytic activity">
    <reaction evidence="12">
        <text>Couples ATP hydrolysis with the unwinding of duplex DNA by translocating in the 3'-5' direction.</text>
        <dbReference type="EC" id="5.6.2.4"/>
    </reaction>
</comment>
<accession>A0ABY8QNJ7</accession>
<evidence type="ECO:0000256" key="10">
    <source>
        <dbReference type="ARBA" id="ARBA00023204"/>
    </source>
</evidence>
<evidence type="ECO:0000256" key="14">
    <source>
        <dbReference type="ARBA" id="ARBA00048988"/>
    </source>
</evidence>
<dbReference type="InterPro" id="IPR027417">
    <property type="entry name" value="P-loop_NTPase"/>
</dbReference>
<dbReference type="PANTHER" id="PTHR11070">
    <property type="entry name" value="UVRD / RECB / PCRA DNA HELICASE FAMILY MEMBER"/>
    <property type="match status" value="1"/>
</dbReference>
<dbReference type="InterPro" id="IPR000212">
    <property type="entry name" value="DNA_helicase_UvrD/REP"/>
</dbReference>
<feature type="region of interest" description="Disordered" evidence="16">
    <location>
        <begin position="1"/>
        <end position="32"/>
    </location>
</feature>
<dbReference type="GO" id="GO:0004386">
    <property type="term" value="F:helicase activity"/>
    <property type="evidence" value="ECO:0007669"/>
    <property type="project" value="UniProtKB-KW"/>
</dbReference>
<dbReference type="Gene3D" id="3.90.320.10">
    <property type="match status" value="1"/>
</dbReference>
<dbReference type="InterPro" id="IPR014016">
    <property type="entry name" value="UvrD-like_ATP-bd"/>
</dbReference>
<dbReference type="Pfam" id="PF00580">
    <property type="entry name" value="UvrD-helicase"/>
    <property type="match status" value="1"/>
</dbReference>
<dbReference type="InterPro" id="IPR013986">
    <property type="entry name" value="DExx_box_DNA_helicase_dom_sf"/>
</dbReference>
<evidence type="ECO:0000256" key="7">
    <source>
        <dbReference type="ARBA" id="ARBA00022839"/>
    </source>
</evidence>
<evidence type="ECO:0000256" key="6">
    <source>
        <dbReference type="ARBA" id="ARBA00022806"/>
    </source>
</evidence>
<feature type="domain" description="UvrD-like helicase C-terminal" evidence="18">
    <location>
        <begin position="341"/>
        <end position="644"/>
    </location>
</feature>
<dbReference type="EC" id="5.6.2.4" evidence="13"/>
<dbReference type="PANTHER" id="PTHR11070:SF59">
    <property type="entry name" value="DNA 3'-5' HELICASE"/>
    <property type="match status" value="1"/>
</dbReference>
<evidence type="ECO:0000256" key="13">
    <source>
        <dbReference type="ARBA" id="ARBA00034808"/>
    </source>
</evidence>
<keyword evidence="6 15" id="KW-0347">Helicase</keyword>
<evidence type="ECO:0000256" key="16">
    <source>
        <dbReference type="SAM" id="MobiDB-lite"/>
    </source>
</evidence>
<evidence type="ECO:0000259" key="17">
    <source>
        <dbReference type="PROSITE" id="PS51198"/>
    </source>
</evidence>